<proteinExistence type="predicted"/>
<evidence type="ECO:0000313" key="1">
    <source>
        <dbReference type="EMBL" id="SIO94817.1"/>
    </source>
</evidence>
<evidence type="ECO:0000313" key="2">
    <source>
        <dbReference type="Proteomes" id="UP000184774"/>
    </source>
</evidence>
<dbReference type="EMBL" id="FSSB01000016">
    <property type="protein sequence ID" value="SIO94817.1"/>
    <property type="molecule type" value="Genomic_DNA"/>
</dbReference>
<dbReference type="AlphaFoldDB" id="A0A1N6M632"/>
<reference evidence="1 2" key="1">
    <citation type="submission" date="2016-12" db="EMBL/GenBank/DDBJ databases">
        <authorList>
            <person name="Song W.-J."/>
            <person name="Kurnit D.M."/>
        </authorList>
    </citation>
    <scope>NUCLEOTIDE SEQUENCE [LARGE SCALE GENOMIC DNA]</scope>
    <source>
        <strain evidence="1 2">CECT 9026</strain>
    </source>
</reference>
<name>A0A1N6M632_9VIBR</name>
<organism evidence="1 2">
    <name type="scientific">Vibrio spartinae</name>
    <dbReference type="NCBI Taxonomy" id="1918945"/>
    <lineage>
        <taxon>Bacteria</taxon>
        <taxon>Pseudomonadati</taxon>
        <taxon>Pseudomonadota</taxon>
        <taxon>Gammaproteobacteria</taxon>
        <taxon>Vibrionales</taxon>
        <taxon>Vibrionaceae</taxon>
        <taxon>Vibrio</taxon>
    </lineage>
</organism>
<dbReference type="RefSeq" id="WP_074373334.1">
    <property type="nucleotide sequence ID" value="NZ_AP024907.1"/>
</dbReference>
<dbReference type="InterPro" id="IPR047666">
    <property type="entry name" value="ANR_neg_reg"/>
</dbReference>
<dbReference type="NCBIfam" id="NF033650">
    <property type="entry name" value="ANR_neg_reg"/>
    <property type="match status" value="1"/>
</dbReference>
<protein>
    <recommendedName>
        <fullName evidence="3">ANR family transcriptional regulator</fullName>
    </recommendedName>
</protein>
<evidence type="ECO:0008006" key="3">
    <source>
        <dbReference type="Google" id="ProtNLM"/>
    </source>
</evidence>
<gene>
    <name evidence="1" type="ORF">VSP9026_02547</name>
</gene>
<dbReference type="Proteomes" id="UP000184774">
    <property type="component" value="Unassembled WGS sequence"/>
</dbReference>
<sequence length="67" mass="7771">MKREPSEYLSYAQHAVKLEQSGNLTDAAFAWSCAAQQARRHQNRQWAECRSDWCCKWSVRIGKRAVA</sequence>
<accession>A0A1N6M632</accession>